<dbReference type="Gene3D" id="1.25.40.10">
    <property type="entry name" value="Tetratricopeptide repeat domain"/>
    <property type="match status" value="1"/>
</dbReference>
<dbReference type="SMART" id="SM00028">
    <property type="entry name" value="TPR"/>
    <property type="match status" value="3"/>
</dbReference>
<evidence type="ECO:0008006" key="7">
    <source>
        <dbReference type="Google" id="ProtNLM"/>
    </source>
</evidence>
<comment type="caution">
    <text evidence="5">The sequence shown here is derived from an EMBL/GenBank/DDBJ whole genome shotgun (WGS) entry which is preliminary data.</text>
</comment>
<feature type="repeat" description="TPR" evidence="3">
    <location>
        <begin position="107"/>
        <end position="140"/>
    </location>
</feature>
<accession>A0A7Z0I013</accession>
<gene>
    <name evidence="5" type="ORF">HUK65_08510</name>
</gene>
<reference evidence="5 6" key="1">
    <citation type="journal article" date="2000" name="Arch. Microbiol.">
        <title>Rhodobaca bogoriensis gen. nov. and sp. nov., an alkaliphilic purple nonsulfur bacterium from African Rift Valley soda lakes.</title>
        <authorList>
            <person name="Milford A.D."/>
            <person name="Achenbach L.A."/>
            <person name="Jung D.O."/>
            <person name="Madigan M.T."/>
        </authorList>
    </citation>
    <scope>NUCLEOTIDE SEQUENCE [LARGE SCALE GENOMIC DNA]</scope>
    <source>
        <strain evidence="5 6">2376</strain>
    </source>
</reference>
<dbReference type="InterPro" id="IPR011990">
    <property type="entry name" value="TPR-like_helical_dom_sf"/>
</dbReference>
<proteinExistence type="predicted"/>
<dbReference type="AlphaFoldDB" id="A0A7Z0I013"/>
<dbReference type="Proteomes" id="UP000529417">
    <property type="component" value="Unassembled WGS sequence"/>
</dbReference>
<evidence type="ECO:0000256" key="3">
    <source>
        <dbReference type="PROSITE-ProRule" id="PRU00339"/>
    </source>
</evidence>
<evidence type="ECO:0000313" key="6">
    <source>
        <dbReference type="Proteomes" id="UP000529417"/>
    </source>
</evidence>
<feature type="chain" id="PRO_5031570932" description="Tetratricopeptide repeat protein" evidence="4">
    <location>
        <begin position="29"/>
        <end position="193"/>
    </location>
</feature>
<keyword evidence="6" id="KW-1185">Reference proteome</keyword>
<dbReference type="GO" id="GO:0046813">
    <property type="term" value="P:receptor-mediated virion attachment to host cell"/>
    <property type="evidence" value="ECO:0007669"/>
    <property type="project" value="TreeGrafter"/>
</dbReference>
<dbReference type="GO" id="GO:0009279">
    <property type="term" value="C:cell outer membrane"/>
    <property type="evidence" value="ECO:0007669"/>
    <property type="project" value="TreeGrafter"/>
</dbReference>
<evidence type="ECO:0000256" key="2">
    <source>
        <dbReference type="ARBA" id="ARBA00022803"/>
    </source>
</evidence>
<name>A0A7Z0I013_9RHOB</name>
<sequence>MGKAMRRLNHIVAAGVLASLALPLSASDAQIANEREAELGAMLQELADPDLERWQRLERRIVRAWSQSGSASADLLLQRGREALRTGDTRAAIEHLTALVDHAPDFAEGYNTRATAFFMANQYGPAMADIQQTLALNPDHFGALSGMGIILEELEMSDAALEAYRAANAIHPHRPDILRALERLELSLEGRPL</sequence>
<dbReference type="InterPro" id="IPR019734">
    <property type="entry name" value="TPR_rpt"/>
</dbReference>
<keyword evidence="4" id="KW-0732">Signal</keyword>
<dbReference type="SUPFAM" id="SSF48452">
    <property type="entry name" value="TPR-like"/>
    <property type="match status" value="1"/>
</dbReference>
<dbReference type="Pfam" id="PF13432">
    <property type="entry name" value="TPR_16"/>
    <property type="match status" value="1"/>
</dbReference>
<dbReference type="PANTHER" id="PTHR44858">
    <property type="entry name" value="TETRATRICOPEPTIDE REPEAT PROTEIN 6"/>
    <property type="match status" value="1"/>
</dbReference>
<evidence type="ECO:0000256" key="1">
    <source>
        <dbReference type="ARBA" id="ARBA00022737"/>
    </source>
</evidence>
<evidence type="ECO:0000256" key="4">
    <source>
        <dbReference type="SAM" id="SignalP"/>
    </source>
</evidence>
<evidence type="ECO:0000313" key="5">
    <source>
        <dbReference type="EMBL" id="NYS25034.1"/>
    </source>
</evidence>
<dbReference type="InterPro" id="IPR050498">
    <property type="entry name" value="Ycf3"/>
</dbReference>
<protein>
    <recommendedName>
        <fullName evidence="7">Tetratricopeptide repeat protein</fullName>
    </recommendedName>
</protein>
<dbReference type="PANTHER" id="PTHR44858:SF1">
    <property type="entry name" value="UDP-N-ACETYLGLUCOSAMINE--PEPTIDE N-ACETYLGLUCOSAMINYLTRANSFERASE SPINDLY-RELATED"/>
    <property type="match status" value="1"/>
</dbReference>
<feature type="signal peptide" evidence="4">
    <location>
        <begin position="1"/>
        <end position="28"/>
    </location>
</feature>
<keyword evidence="2 3" id="KW-0802">TPR repeat</keyword>
<keyword evidence="1" id="KW-0677">Repeat</keyword>
<organism evidence="5 6">
    <name type="scientific">Rhabdonatronobacter sediminivivens</name>
    <dbReference type="NCBI Taxonomy" id="2743469"/>
    <lineage>
        <taxon>Bacteria</taxon>
        <taxon>Pseudomonadati</taxon>
        <taxon>Pseudomonadota</taxon>
        <taxon>Alphaproteobacteria</taxon>
        <taxon>Rhodobacterales</taxon>
        <taxon>Paracoccaceae</taxon>
        <taxon>Rhabdonatronobacter</taxon>
    </lineage>
</organism>
<dbReference type="EMBL" id="JACBXS010000014">
    <property type="protein sequence ID" value="NYS25034.1"/>
    <property type="molecule type" value="Genomic_DNA"/>
</dbReference>
<dbReference type="PROSITE" id="PS50005">
    <property type="entry name" value="TPR"/>
    <property type="match status" value="1"/>
</dbReference>